<keyword evidence="4" id="KW-0862">Zinc</keyword>
<keyword evidence="5" id="KW-0805">Transcription regulation</keyword>
<dbReference type="InterPro" id="IPR036864">
    <property type="entry name" value="Zn2-C6_fun-type_DNA-bd_sf"/>
</dbReference>
<accession>A0AAD5FZY5</accession>
<evidence type="ECO:0000256" key="7">
    <source>
        <dbReference type="ARBA" id="ARBA00023163"/>
    </source>
</evidence>
<comment type="subcellular location">
    <subcellularLocation>
        <location evidence="1">Nucleus</location>
    </subcellularLocation>
</comment>
<evidence type="ECO:0000256" key="6">
    <source>
        <dbReference type="ARBA" id="ARBA00023125"/>
    </source>
</evidence>
<dbReference type="PROSITE" id="PS50048">
    <property type="entry name" value="ZN2_CY6_FUNGAL_2"/>
    <property type="match status" value="1"/>
</dbReference>
<dbReference type="GO" id="GO:0008270">
    <property type="term" value="F:zinc ion binding"/>
    <property type="evidence" value="ECO:0007669"/>
    <property type="project" value="InterPro"/>
</dbReference>
<dbReference type="SUPFAM" id="SSF57701">
    <property type="entry name" value="Zn2/Cys6 DNA-binding domain"/>
    <property type="match status" value="1"/>
</dbReference>
<dbReference type="GeneID" id="76149289"/>
<evidence type="ECO:0000256" key="8">
    <source>
        <dbReference type="ARBA" id="ARBA00023242"/>
    </source>
</evidence>
<sequence>MNANYNNYTGVSDFITSEELHSSASSNPNSVSPFGVQNSPPDGYIHTVDDGIHAQQMNITADHSTLGNLDSRSLNQAAETRQGDGQDQMRNTAARPVTKSRRACDSCSIRKVKCDLKVPCGRCVTHGLECTNIRVKKKCGPKKIHDKTRDAIKKLAITTALETNHFVPLISLETLLPCLNVYQVWYYGIWPVVSVAELISRIVEPSAYALGCAICATITGQVKFMANQKLVPKSILDIDFTSEAIRVKKTEPTLECILTSFFLHIALAHADAGATAVCYLRESITLAQIMGLDRVETYSSSPAETHRMRKIYYLLVVTERFVGLESSLPVILEPSVPFPSLDDEEYSILIGGFKELVKIFAIPNKSIFDQFRALKHDTNSFRLISTVQSQLQQITILEAAPDIQKANILISKYWMMTLTWEAASTNNMIDGSEFCLSNEFPIAIAREFCETTRTLPLISFEFNGPGVCVKLQVIARALMKAVNITRNPTGYEYMRRIFDMLAQLKNEVRLSITQFQALELTLTSMESMLSLRGVKGGYLTDVEAFDGVIGSNIYGGVS</sequence>
<protein>
    <recommendedName>
        <fullName evidence="10">Zn(2)-C6 fungal-type domain-containing protein</fullName>
    </recommendedName>
</protein>
<keyword evidence="12" id="KW-1185">Reference proteome</keyword>
<keyword evidence="7" id="KW-0804">Transcription</keyword>
<dbReference type="InterPro" id="IPR001138">
    <property type="entry name" value="Zn2Cys6_DnaBD"/>
</dbReference>
<dbReference type="EMBL" id="JAIHNG010000053">
    <property type="protein sequence ID" value="KAI5963854.1"/>
    <property type="molecule type" value="Genomic_DNA"/>
</dbReference>
<evidence type="ECO:0000256" key="3">
    <source>
        <dbReference type="ARBA" id="ARBA00022723"/>
    </source>
</evidence>
<organism evidence="11 12">
    <name type="scientific">Candida theae</name>
    <dbReference type="NCBI Taxonomy" id="1198502"/>
    <lineage>
        <taxon>Eukaryota</taxon>
        <taxon>Fungi</taxon>
        <taxon>Dikarya</taxon>
        <taxon>Ascomycota</taxon>
        <taxon>Saccharomycotina</taxon>
        <taxon>Pichiomycetes</taxon>
        <taxon>Debaryomycetaceae</taxon>
        <taxon>Candida/Lodderomyces clade</taxon>
        <taxon>Candida</taxon>
    </lineage>
</organism>
<dbReference type="Proteomes" id="UP001204833">
    <property type="component" value="Unassembled WGS sequence"/>
</dbReference>
<dbReference type="RefSeq" id="XP_051610275.1">
    <property type="nucleotide sequence ID" value="XM_051750414.1"/>
</dbReference>
<keyword evidence="6" id="KW-0238">DNA-binding</keyword>
<gene>
    <name evidence="11" type="ORF">KGF57_001230</name>
</gene>
<feature type="compositionally biased region" description="Polar residues" evidence="9">
    <location>
        <begin position="77"/>
        <end position="91"/>
    </location>
</feature>
<evidence type="ECO:0000313" key="12">
    <source>
        <dbReference type="Proteomes" id="UP001204833"/>
    </source>
</evidence>
<evidence type="ECO:0000259" key="10">
    <source>
        <dbReference type="PROSITE" id="PS50048"/>
    </source>
</evidence>
<reference evidence="11 12" key="1">
    <citation type="journal article" date="2022" name="DNA Res.">
        <title>Genome analysis of five recently described species of the CUG-Ser clade uncovers Candida theae as a new hybrid lineage with pathogenic potential in the Candida parapsilosis species complex.</title>
        <authorList>
            <person name="Mixao V."/>
            <person name="Del Olmo V."/>
            <person name="Hegedusova E."/>
            <person name="Saus E."/>
            <person name="Pryszcz L."/>
            <person name="Cillingova A."/>
            <person name="Nosek J."/>
            <person name="Gabaldon T."/>
        </authorList>
    </citation>
    <scope>NUCLEOTIDE SEQUENCE [LARGE SCALE GENOMIC DNA]</scope>
    <source>
        <strain evidence="11 12">CBS 12239</strain>
    </source>
</reference>
<feature type="region of interest" description="Disordered" evidence="9">
    <location>
        <begin position="77"/>
        <end position="96"/>
    </location>
</feature>
<comment type="caution">
    <text evidence="11">The sequence shown here is derived from an EMBL/GenBank/DDBJ whole genome shotgun (WGS) entry which is preliminary data.</text>
</comment>
<dbReference type="PANTHER" id="PTHR31668:SF18">
    <property type="entry name" value="MALTOSE FERMENTATION REGULATORY PROTEIN MAL13-RELATED"/>
    <property type="match status" value="1"/>
</dbReference>
<dbReference type="SMART" id="SM00066">
    <property type="entry name" value="GAL4"/>
    <property type="match status" value="1"/>
</dbReference>
<dbReference type="GO" id="GO:0005634">
    <property type="term" value="C:nucleus"/>
    <property type="evidence" value="ECO:0007669"/>
    <property type="project" value="UniProtKB-SubCell"/>
</dbReference>
<dbReference type="PROSITE" id="PS00463">
    <property type="entry name" value="ZN2_CY6_FUNGAL_1"/>
    <property type="match status" value="1"/>
</dbReference>
<dbReference type="CDD" id="cd12148">
    <property type="entry name" value="fungal_TF_MHR"/>
    <property type="match status" value="1"/>
</dbReference>
<evidence type="ECO:0000256" key="5">
    <source>
        <dbReference type="ARBA" id="ARBA00023015"/>
    </source>
</evidence>
<evidence type="ECO:0000313" key="11">
    <source>
        <dbReference type="EMBL" id="KAI5963854.1"/>
    </source>
</evidence>
<name>A0AAD5FZY5_9ASCO</name>
<feature type="domain" description="Zn(2)-C6 fungal-type" evidence="10">
    <location>
        <begin position="103"/>
        <end position="132"/>
    </location>
</feature>
<dbReference type="GO" id="GO:0000981">
    <property type="term" value="F:DNA-binding transcription factor activity, RNA polymerase II-specific"/>
    <property type="evidence" value="ECO:0007669"/>
    <property type="project" value="InterPro"/>
</dbReference>
<feature type="compositionally biased region" description="Low complexity" evidence="9">
    <location>
        <begin position="22"/>
        <end position="33"/>
    </location>
</feature>
<dbReference type="AlphaFoldDB" id="A0AAD5FZY5"/>
<dbReference type="GO" id="GO:0003677">
    <property type="term" value="F:DNA binding"/>
    <property type="evidence" value="ECO:0007669"/>
    <property type="project" value="UniProtKB-KW"/>
</dbReference>
<evidence type="ECO:0000256" key="2">
    <source>
        <dbReference type="ARBA" id="ARBA00009382"/>
    </source>
</evidence>
<dbReference type="Pfam" id="PF00172">
    <property type="entry name" value="Zn_clus"/>
    <property type="match status" value="1"/>
</dbReference>
<dbReference type="PANTHER" id="PTHR31668">
    <property type="entry name" value="GLUCOSE TRANSPORT TRANSCRIPTION REGULATOR RGT1-RELATED-RELATED"/>
    <property type="match status" value="1"/>
</dbReference>
<comment type="similarity">
    <text evidence="2">Belongs to the MAL13 family.</text>
</comment>
<keyword evidence="3" id="KW-0479">Metal-binding</keyword>
<dbReference type="InterPro" id="IPR050797">
    <property type="entry name" value="Carb_Metab_Trans_Reg"/>
</dbReference>
<dbReference type="Gene3D" id="4.10.240.10">
    <property type="entry name" value="Zn(2)-C6 fungal-type DNA-binding domain"/>
    <property type="match status" value="1"/>
</dbReference>
<evidence type="ECO:0000256" key="4">
    <source>
        <dbReference type="ARBA" id="ARBA00022833"/>
    </source>
</evidence>
<dbReference type="CDD" id="cd00067">
    <property type="entry name" value="GAL4"/>
    <property type="match status" value="1"/>
</dbReference>
<keyword evidence="8" id="KW-0539">Nucleus</keyword>
<feature type="region of interest" description="Disordered" evidence="9">
    <location>
        <begin position="19"/>
        <end position="44"/>
    </location>
</feature>
<evidence type="ECO:0000256" key="1">
    <source>
        <dbReference type="ARBA" id="ARBA00004123"/>
    </source>
</evidence>
<evidence type="ECO:0000256" key="9">
    <source>
        <dbReference type="SAM" id="MobiDB-lite"/>
    </source>
</evidence>
<proteinExistence type="inferred from homology"/>